<dbReference type="Gene3D" id="1.20.144.10">
    <property type="entry name" value="Phosphatidic acid phosphatase type 2/haloperoxidase"/>
    <property type="match status" value="1"/>
</dbReference>
<gene>
    <name evidence="3" type="ORF">UV61_C0003G0087</name>
</gene>
<keyword evidence="1" id="KW-0472">Membrane</keyword>
<feature type="domain" description="Phosphatidic acid phosphatase type 2/haloperoxidase" evidence="2">
    <location>
        <begin position="58"/>
        <end position="186"/>
    </location>
</feature>
<dbReference type="PANTHER" id="PTHR14969:SF13">
    <property type="entry name" value="AT30094P"/>
    <property type="match status" value="1"/>
</dbReference>
<organism evidence="3 4">
    <name type="scientific">Candidatus Gottesmanbacteria bacterium GW2011_GWB1_43_11</name>
    <dbReference type="NCBI Taxonomy" id="1618446"/>
    <lineage>
        <taxon>Bacteria</taxon>
        <taxon>Candidatus Gottesmaniibacteriota</taxon>
    </lineage>
</organism>
<dbReference type="SUPFAM" id="SSF48317">
    <property type="entry name" value="Acid phosphatase/Vanadium-dependent haloperoxidase"/>
    <property type="match status" value="1"/>
</dbReference>
<evidence type="ECO:0000313" key="3">
    <source>
        <dbReference type="EMBL" id="KKS87234.1"/>
    </source>
</evidence>
<dbReference type="STRING" id="1618446.UV61_C0003G0087"/>
<dbReference type="PANTHER" id="PTHR14969">
    <property type="entry name" value="SPHINGOSINE-1-PHOSPHATE PHOSPHOHYDROLASE"/>
    <property type="match status" value="1"/>
</dbReference>
<dbReference type="InterPro" id="IPR000326">
    <property type="entry name" value="PAP2/HPO"/>
</dbReference>
<proteinExistence type="predicted"/>
<feature type="transmembrane region" description="Helical" evidence="1">
    <location>
        <begin position="169"/>
        <end position="189"/>
    </location>
</feature>
<dbReference type="Proteomes" id="UP000034050">
    <property type="component" value="Unassembled WGS sequence"/>
</dbReference>
<dbReference type="CDD" id="cd01610">
    <property type="entry name" value="PAP2_like"/>
    <property type="match status" value="1"/>
</dbReference>
<evidence type="ECO:0000259" key="2">
    <source>
        <dbReference type="SMART" id="SM00014"/>
    </source>
</evidence>
<evidence type="ECO:0000313" key="4">
    <source>
        <dbReference type="Proteomes" id="UP000034050"/>
    </source>
</evidence>
<dbReference type="InterPro" id="IPR036938">
    <property type="entry name" value="PAP2/HPO_sf"/>
</dbReference>
<reference evidence="3 4" key="1">
    <citation type="journal article" date="2015" name="Nature">
        <title>rRNA introns, odd ribosomes, and small enigmatic genomes across a large radiation of phyla.</title>
        <authorList>
            <person name="Brown C.T."/>
            <person name="Hug L.A."/>
            <person name="Thomas B.C."/>
            <person name="Sharon I."/>
            <person name="Castelle C.J."/>
            <person name="Singh A."/>
            <person name="Wilkins M.J."/>
            <person name="Williams K.H."/>
            <person name="Banfield J.F."/>
        </authorList>
    </citation>
    <scope>NUCLEOTIDE SEQUENCE [LARGE SCALE GENOMIC DNA]</scope>
</reference>
<keyword evidence="1" id="KW-1133">Transmembrane helix</keyword>
<feature type="transmembrane region" description="Helical" evidence="1">
    <location>
        <begin position="112"/>
        <end position="132"/>
    </location>
</feature>
<accession>A0A0G1CNV7</accession>
<comment type="caution">
    <text evidence="3">The sequence shown here is derived from an EMBL/GenBank/DDBJ whole genome shotgun (WGS) entry which is preliminary data.</text>
</comment>
<name>A0A0G1CNV7_9BACT</name>
<feature type="transmembrane region" description="Helical" evidence="1">
    <location>
        <begin position="144"/>
        <end position="163"/>
    </location>
</feature>
<feature type="transmembrane region" description="Helical" evidence="1">
    <location>
        <begin position="30"/>
        <end position="52"/>
    </location>
</feature>
<dbReference type="SMART" id="SM00014">
    <property type="entry name" value="acidPPc"/>
    <property type="match status" value="1"/>
</dbReference>
<protein>
    <submittedName>
        <fullName evidence="3">Phosphoesterase PA-phosphatase related protein</fullName>
    </submittedName>
</protein>
<evidence type="ECO:0000256" key="1">
    <source>
        <dbReference type="SAM" id="Phobius"/>
    </source>
</evidence>
<keyword evidence="1" id="KW-0812">Transmembrane</keyword>
<feature type="transmembrane region" description="Helical" evidence="1">
    <location>
        <begin position="59"/>
        <end position="79"/>
    </location>
</feature>
<dbReference type="EMBL" id="LCFD01000003">
    <property type="protein sequence ID" value="KKS87234.1"/>
    <property type="molecule type" value="Genomic_DNA"/>
</dbReference>
<dbReference type="AlphaFoldDB" id="A0A0G1CNV7"/>
<dbReference type="Pfam" id="PF01569">
    <property type="entry name" value="PAP2"/>
    <property type="match status" value="1"/>
</dbReference>
<sequence>MDLLTAIKSWDKNLFLGLNNLPHPWFLDQVFLFFSFYPLIIWLIIGVIVVLYEERNEKLFLVRLVVALVLAGIVATALIKPIIRRPRPDISFGDQVVMVQEKPAAFPLSNDFAFPSGHAAVAFAGAYVVTYEEIKNNKKRKRKINIWIFYLAATLTAFSRIYLGKHYPLDVLAGGLLGWVMGWVAWKLVDLVKPPKAY</sequence>